<organism evidence="2 3">
    <name type="scientific">Platanthera zijinensis</name>
    <dbReference type="NCBI Taxonomy" id="2320716"/>
    <lineage>
        <taxon>Eukaryota</taxon>
        <taxon>Viridiplantae</taxon>
        <taxon>Streptophyta</taxon>
        <taxon>Embryophyta</taxon>
        <taxon>Tracheophyta</taxon>
        <taxon>Spermatophyta</taxon>
        <taxon>Magnoliopsida</taxon>
        <taxon>Liliopsida</taxon>
        <taxon>Asparagales</taxon>
        <taxon>Orchidaceae</taxon>
        <taxon>Orchidoideae</taxon>
        <taxon>Orchideae</taxon>
        <taxon>Orchidinae</taxon>
        <taxon>Platanthera</taxon>
    </lineage>
</organism>
<feature type="domain" description="Reverse transcriptase Ty1/copia-type" evidence="1">
    <location>
        <begin position="2"/>
        <end position="99"/>
    </location>
</feature>
<evidence type="ECO:0000313" key="2">
    <source>
        <dbReference type="EMBL" id="KAK8926657.1"/>
    </source>
</evidence>
<dbReference type="Proteomes" id="UP001418222">
    <property type="component" value="Unassembled WGS sequence"/>
</dbReference>
<dbReference type="Pfam" id="PF07727">
    <property type="entry name" value="RVT_2"/>
    <property type="match status" value="1"/>
</dbReference>
<evidence type="ECO:0000259" key="1">
    <source>
        <dbReference type="Pfam" id="PF07727"/>
    </source>
</evidence>
<name>A0AAP0FZE5_9ASPA</name>
<accession>A0AAP0FZE5</accession>
<dbReference type="EMBL" id="JBBWWQ010000016">
    <property type="protein sequence ID" value="KAK8926657.1"/>
    <property type="molecule type" value="Genomic_DNA"/>
</dbReference>
<reference evidence="2 3" key="1">
    <citation type="journal article" date="2022" name="Nat. Plants">
        <title>Genomes of leafy and leafless Platanthera orchids illuminate the evolution of mycoheterotrophy.</title>
        <authorList>
            <person name="Li M.H."/>
            <person name="Liu K.W."/>
            <person name="Li Z."/>
            <person name="Lu H.C."/>
            <person name="Ye Q.L."/>
            <person name="Zhang D."/>
            <person name="Wang J.Y."/>
            <person name="Li Y.F."/>
            <person name="Zhong Z.M."/>
            <person name="Liu X."/>
            <person name="Yu X."/>
            <person name="Liu D.K."/>
            <person name="Tu X.D."/>
            <person name="Liu B."/>
            <person name="Hao Y."/>
            <person name="Liao X.Y."/>
            <person name="Jiang Y.T."/>
            <person name="Sun W.H."/>
            <person name="Chen J."/>
            <person name="Chen Y.Q."/>
            <person name="Ai Y."/>
            <person name="Zhai J.W."/>
            <person name="Wu S.S."/>
            <person name="Zhou Z."/>
            <person name="Hsiao Y.Y."/>
            <person name="Wu W.L."/>
            <person name="Chen Y.Y."/>
            <person name="Lin Y.F."/>
            <person name="Hsu J.L."/>
            <person name="Li C.Y."/>
            <person name="Wang Z.W."/>
            <person name="Zhao X."/>
            <person name="Zhong W.Y."/>
            <person name="Ma X.K."/>
            <person name="Ma L."/>
            <person name="Huang J."/>
            <person name="Chen G.Z."/>
            <person name="Huang M.Z."/>
            <person name="Huang L."/>
            <person name="Peng D.H."/>
            <person name="Luo Y.B."/>
            <person name="Zou S.Q."/>
            <person name="Chen S.P."/>
            <person name="Lan S."/>
            <person name="Tsai W.C."/>
            <person name="Van de Peer Y."/>
            <person name="Liu Z.J."/>
        </authorList>
    </citation>
    <scope>NUCLEOTIDE SEQUENCE [LARGE SCALE GENOMIC DNA]</scope>
    <source>
        <strain evidence="2">Lor287</strain>
    </source>
</reference>
<protein>
    <recommendedName>
        <fullName evidence="1">Reverse transcriptase Ty1/copia-type domain-containing protein</fullName>
    </recommendedName>
</protein>
<comment type="caution">
    <text evidence="2">The sequence shown here is derived from an EMBL/GenBank/DDBJ whole genome shotgun (WGS) entry which is preliminary data.</text>
</comment>
<keyword evidence="3" id="KW-1185">Reference proteome</keyword>
<evidence type="ECO:0000313" key="3">
    <source>
        <dbReference type="Proteomes" id="UP001418222"/>
    </source>
</evidence>
<gene>
    <name evidence="2" type="ORF">KSP39_PZI018974</name>
</gene>
<sequence length="100" mass="11573">MTSVRVVMTLAVCQGWKMWQLNVKNVFFYGEIDKDIFMIPPPGYVSEDHPGYVCKLRKSLYNLKQAPRAWYGKIAEYLQFCGYFASDSDSSLFVKKKGEL</sequence>
<dbReference type="AlphaFoldDB" id="A0AAP0FZE5"/>
<dbReference type="InterPro" id="IPR013103">
    <property type="entry name" value="RVT_2"/>
</dbReference>
<proteinExistence type="predicted"/>